<dbReference type="AlphaFoldDB" id="I6Z5M6"/>
<dbReference type="Proteomes" id="UP000009005">
    <property type="component" value="Chromosome"/>
</dbReference>
<reference evidence="1 2" key="1">
    <citation type="journal article" date="2012" name="J. Bacteriol.">
        <title>Complete genome sequence of Mycoplasma wenyonii strain Massachusetts.</title>
        <authorList>
            <person name="Dos Santos A.P."/>
            <person name="Guimaraes A.M."/>
            <person name="do Nascimento N.C."/>
            <person name="Sanmiguel P.J."/>
            <person name="Messick J.B."/>
        </authorList>
    </citation>
    <scope>NUCLEOTIDE SEQUENCE [LARGE SCALE GENOMIC DNA]</scope>
    <source>
        <strain evidence="1 2">Massachusetts</strain>
    </source>
</reference>
<organism evidence="1 2">
    <name type="scientific">Mycoplasma wenyonii (strain Massachusetts)</name>
    <name type="common">Eperythrozoon wenyonii</name>
    <dbReference type="NCBI Taxonomy" id="1197325"/>
    <lineage>
        <taxon>Bacteria</taxon>
        <taxon>Bacillati</taxon>
        <taxon>Mycoplasmatota</taxon>
        <taxon>Mollicutes</taxon>
        <taxon>Mycoplasmataceae</taxon>
        <taxon>Mycoplasma</taxon>
    </lineage>
</organism>
<gene>
    <name evidence="1" type="ordered locus">WEN_00255</name>
</gene>
<sequence length="228" mass="25268">MASTALTKFVITTTTCVLAGGAVTSGIYFLSPSPTSTSGEGKASKPRLVIAKIGKTDSELSFNYDSFFSKGENKPVTFAESKISFNGYQLKKGDILCSPNQNGKFFVLNEIDGRNRATSTYKIMGYPENYTATGCGWDKFSKQIKNDESKTIYLKEFAGPRNLGYGWSAGISSIYISNCSFELKGKNNQFSSDEKWGIDWKNCKRNEHGKNYWDSIPTTQLGVNYEIK</sequence>
<protein>
    <submittedName>
        <fullName evidence="1">Uncharacterized protein</fullName>
    </submittedName>
</protein>
<dbReference type="OrthoDB" id="402483at2"/>
<dbReference type="STRING" id="1197325.WEN_00255"/>
<dbReference type="EMBL" id="CP003703">
    <property type="protein sequence ID" value="AFN64858.1"/>
    <property type="molecule type" value="Genomic_DNA"/>
</dbReference>
<name>I6Z5M6_MYCWM</name>
<dbReference type="KEGG" id="mwe:WEN_00255"/>
<evidence type="ECO:0000313" key="1">
    <source>
        <dbReference type="EMBL" id="AFN64858.1"/>
    </source>
</evidence>
<proteinExistence type="predicted"/>
<dbReference type="HOGENOM" id="CLU_1203781_0_0_14"/>
<dbReference type="RefSeq" id="WP_014849568.1">
    <property type="nucleotide sequence ID" value="NC_018149.1"/>
</dbReference>
<dbReference type="PATRIC" id="fig|1197325.3.peg.57"/>
<evidence type="ECO:0000313" key="2">
    <source>
        <dbReference type="Proteomes" id="UP000009005"/>
    </source>
</evidence>
<keyword evidence="2" id="KW-1185">Reference proteome</keyword>
<accession>I6Z5M6</accession>